<dbReference type="Pfam" id="PF02321">
    <property type="entry name" value="OEP"/>
    <property type="match status" value="2"/>
</dbReference>
<organism evidence="4 5">
    <name type="scientific">Paraburkholderia bengalensis</name>
    <dbReference type="NCBI Taxonomy" id="2747562"/>
    <lineage>
        <taxon>Bacteria</taxon>
        <taxon>Pseudomonadati</taxon>
        <taxon>Pseudomonadota</taxon>
        <taxon>Betaproteobacteria</taxon>
        <taxon>Burkholderiales</taxon>
        <taxon>Burkholderiaceae</taxon>
        <taxon>Paraburkholderia</taxon>
    </lineage>
</organism>
<proteinExistence type="inferred from homology"/>
<name>A0ABU8ITU1_9BURK</name>
<dbReference type="InterPro" id="IPR010131">
    <property type="entry name" value="MdtP/NodT-like"/>
</dbReference>
<reference evidence="4 5" key="1">
    <citation type="journal article" date="2022" name="Arch. Microbiol.">
        <title>Paraburkholderia bengalensis sp. nov. isolated from roots of Oryza sativa, IR64.</title>
        <authorList>
            <person name="Nag P."/>
            <person name="Mondal N."/>
            <person name="Sarkar J."/>
            <person name="Das S."/>
        </authorList>
    </citation>
    <scope>NUCLEOTIDE SEQUENCE [LARGE SCALE GENOMIC DNA]</scope>
    <source>
        <strain evidence="4 5">IR64_4_BI</strain>
    </source>
</reference>
<dbReference type="Proteomes" id="UP001386437">
    <property type="component" value="Unassembled WGS sequence"/>
</dbReference>
<accession>A0ABU8ITU1</accession>
<dbReference type="RefSeq" id="WP_336599060.1">
    <property type="nucleotide sequence ID" value="NZ_JACFYJ010000027.1"/>
</dbReference>
<sequence>MSGKRIAAIIVVLLAMRQAWAFDPLFAEGNVPASPAASMLPEGHPCAFGPLPRPLGMAEAVSRALCFNPKTRAAWADVKVQAAAVGQARAGFLPTVSGTWQRVRDSSETDVKNYPQLGSRTTATIRSESVSLNWVLFDFGARIAALDNASAMLAAARATQDAALQDDFATAARDYFAAQAAQEALRIARDVEKMAHDSTVAAQARADHGLAPITDVLQAQTLHEQAVLNVTRAEGEAATETGTLASDMGFDPYVAVILPAVVSQIQPDTSFTESASRLIDDVKRTHPGIVAAEATYDATLAKIAQTRAEGLPTLSLVGQYSRNDQPASLGLGIPTFPATGHDAYMGLQVSIPFFEGFARHYQIHQAEAQAQRAQDMVDDTIQHVALDVWTSYAQLQASTQNALDSAKLLDIAQRAWVAAQHRYRAGVSDILELLNTQAALANAKQRRIQAIADWENSRITLASKLGRLGPSDLQ</sequence>
<comment type="function">
    <text evidence="2">CyaE is necessary for transport of calmodulin-sensitive adenylate cyclase-hemolysin (cyclolysin).</text>
</comment>
<dbReference type="PIRSF" id="PIRSF001892">
    <property type="entry name" value="CyaE"/>
    <property type="match status" value="1"/>
</dbReference>
<keyword evidence="2" id="KW-0204">Cytolysis</keyword>
<evidence type="ECO:0000313" key="4">
    <source>
        <dbReference type="EMBL" id="MEI5998941.1"/>
    </source>
</evidence>
<feature type="chain" id="PRO_5046906494" description="Protein CyaE" evidence="3">
    <location>
        <begin position="22"/>
        <end position="474"/>
    </location>
</feature>
<keyword evidence="2" id="KW-0998">Cell outer membrane</keyword>
<evidence type="ECO:0000256" key="1">
    <source>
        <dbReference type="ARBA" id="ARBA00007613"/>
    </source>
</evidence>
<dbReference type="PANTHER" id="PTHR30203:SF29">
    <property type="entry name" value="PROTEIN CYAE"/>
    <property type="match status" value="1"/>
</dbReference>
<dbReference type="EMBL" id="JACFYJ010000027">
    <property type="protein sequence ID" value="MEI5998941.1"/>
    <property type="molecule type" value="Genomic_DNA"/>
</dbReference>
<dbReference type="InterPro" id="IPR003423">
    <property type="entry name" value="OMP_efflux"/>
</dbReference>
<evidence type="ECO:0000313" key="5">
    <source>
        <dbReference type="Proteomes" id="UP001386437"/>
    </source>
</evidence>
<keyword evidence="2" id="KW-0472">Membrane</keyword>
<keyword evidence="3" id="KW-0732">Signal</keyword>
<dbReference type="InterPro" id="IPR028351">
    <property type="entry name" value="CyaE"/>
</dbReference>
<evidence type="ECO:0000256" key="3">
    <source>
        <dbReference type="SAM" id="SignalP"/>
    </source>
</evidence>
<comment type="caution">
    <text evidence="4">The sequence shown here is derived from an EMBL/GenBank/DDBJ whole genome shotgun (WGS) entry which is preliminary data.</text>
</comment>
<comment type="subcellular location">
    <subcellularLocation>
        <location evidence="2">Cell outer membrane</location>
        <topology evidence="2">Peripheral membrane protein</topology>
    </subcellularLocation>
</comment>
<keyword evidence="2" id="KW-0813">Transport</keyword>
<evidence type="ECO:0000256" key="2">
    <source>
        <dbReference type="PIRNR" id="PIRNR001892"/>
    </source>
</evidence>
<keyword evidence="2" id="KW-0354">Hemolysis</keyword>
<dbReference type="Gene3D" id="1.20.1600.10">
    <property type="entry name" value="Outer membrane efflux proteins (OEP)"/>
    <property type="match status" value="1"/>
</dbReference>
<feature type="signal peptide" evidence="3">
    <location>
        <begin position="1"/>
        <end position="21"/>
    </location>
</feature>
<dbReference type="PANTHER" id="PTHR30203">
    <property type="entry name" value="OUTER MEMBRANE CATION EFFLUX PROTEIN"/>
    <property type="match status" value="1"/>
</dbReference>
<dbReference type="SUPFAM" id="SSF56954">
    <property type="entry name" value="Outer membrane efflux proteins (OEP)"/>
    <property type="match status" value="1"/>
</dbReference>
<gene>
    <name evidence="4" type="ORF">H3V53_17535</name>
</gene>
<comment type="similarity">
    <text evidence="1 2">Belongs to the outer membrane factor (OMF) (TC 1.B.17) family.</text>
</comment>
<protein>
    <recommendedName>
        <fullName evidence="2">Protein CyaE</fullName>
    </recommendedName>
</protein>
<keyword evidence="5" id="KW-1185">Reference proteome</keyword>